<dbReference type="InterPro" id="IPR044023">
    <property type="entry name" value="Ig_7"/>
</dbReference>
<comment type="caution">
    <text evidence="2">The sequence shown here is derived from an EMBL/GenBank/DDBJ whole genome shotgun (WGS) entry which is preliminary data.</text>
</comment>
<sequence>MDDVFSYSGCATGNASRHYRPHRLPAAQRAFAGPVAWLLLVLLATAVLRSTPAQAQWTERNLNSPYLQKGVIDFDMPSANVVWGMQYDASGANGPRNTLFLSTDAGATWVNRLVSSPNYFSFSSLSALSATTAFIGGFRQGGFGGVLLKTTDGGASFTELPIPALSFLNVAHFFNASVGVILSDATNGEYEIFRTTDGGQTWIQVPDDNIPNVTPGDAGLTNLYTTYGDHIWFGTFLGHIYHSSDRGVTWSESNTGIGNEGTSSSLRDFEFTDALHGLAIGRNGKIARTQDGGATWELITPCGDFYGTVVTAVPGLPNTLVGIDGRASNRGSSVSYDGGQSWTRLDAGTQYTEVIFFNATTGWAGGVTRNGGQGGVFQYTGPTLTIPVVTTTSASRCGPGAVTLQAQGAQLNGAYRWYTMATGGTPISGVTSDTYSPVLTATTTYYVSATAPCGDFETARVAVTGTINPVPGAPSTTSNERCGPGTVTLAAAGTPAGGSHRWYTTATGGTPIGGATTATYTTPSLTGTTTYYVSTVSSAGCESATRRAVVATINPIPAAPTTTSNERCGPGTISLQAAGAPTGGTYRWYTAATGGTAISGATAATYSPALSATTTFYVSTLSSAGCESTSRTAVTATINALPTAPTTTADERCGAGSVTLQAQGAPVGGSYRWYTTATAGAAIGGATLGTYTTPSLSMTTTYYVSIVNALGCESATRTAVVATINPLPTAPTTTAANRCGPGELTLGAAGTPAGGSYRWYTSATGGTAISGATSATYTTPSLTATTTYYVSTVSSLGCESATRTAVVATVNAIPAAPTTTSNERCGTGAVTLTAQGAPAGGSYRWYAAATGGTAISGATATTYSPNVNATTTYYVSTVSSAGCESATRTAVTATVNALPTAPTTMANSRCGTGAVSLEASGAPAGGAYRWYTTATGGAAINGATGATYTTPSLAATTTYYVSTVNSLGCESAARTAVVATINALPTAPTVTAAQRCGAGELTLGAAGASAGGSYRWYTSATGGTAINGATTNAYTTPSLSASTTYYVSIVNEAGCESATRAAVAATINALPVAPTVTAPATVLLGQAATLSISGPATGVTYTWTGPGLSATSGSSVQATPTATGTATYTVTATTTAGCTSSAQVSVTVMIPTVSSLLPAEGPIGSNITLTGTGFSMVSKVLIGNMEVAPTSKTDTELVLVMPDVTGSLTGPQYAVQLTYGTTGVVSAGTFTVTSPYITSLSATQGAAGTVIQVMGQNFRRGGQAQVTGIQFNGLAGTDFSVISDTEAQATVPAGATTGKVTLESTLNSGQGLLFTVTTATPNKTQALATQIQLYPNPAQQRVQLQLPTLAAGTRVHVSFYNSVGQQVKQQPVTLTSPGKATTVELAGLPNGLYLVRIQLGDQLVTKSLIVE</sequence>
<evidence type="ECO:0000313" key="2">
    <source>
        <dbReference type="EMBL" id="TYZ14357.1"/>
    </source>
</evidence>
<dbReference type="PANTHER" id="PTHR47199:SF2">
    <property type="entry name" value="PHOTOSYSTEM II STABILITY_ASSEMBLY FACTOR HCF136, CHLOROPLASTIC"/>
    <property type="match status" value="1"/>
</dbReference>
<name>A0A5D6VGF7_9BACT</name>
<dbReference type="Gene3D" id="2.130.10.10">
    <property type="entry name" value="YVTN repeat-like/Quinoprotein amine dehydrogenase"/>
    <property type="match status" value="2"/>
</dbReference>
<dbReference type="InterPro" id="IPR015943">
    <property type="entry name" value="WD40/YVTN_repeat-like_dom_sf"/>
</dbReference>
<organism evidence="2 3">
    <name type="scientific">Hymenobacter lutimineralis</name>
    <dbReference type="NCBI Taxonomy" id="2606448"/>
    <lineage>
        <taxon>Bacteria</taxon>
        <taxon>Pseudomonadati</taxon>
        <taxon>Bacteroidota</taxon>
        <taxon>Cytophagia</taxon>
        <taxon>Cytophagales</taxon>
        <taxon>Hymenobacteraceae</taxon>
        <taxon>Hymenobacter</taxon>
    </lineage>
</organism>
<dbReference type="PANTHER" id="PTHR47199">
    <property type="entry name" value="PHOTOSYSTEM II STABILITY/ASSEMBLY FACTOR HCF136, CHLOROPLASTIC"/>
    <property type="match status" value="1"/>
</dbReference>
<dbReference type="InterPro" id="IPR026444">
    <property type="entry name" value="Secre_tail"/>
</dbReference>
<dbReference type="SUPFAM" id="SSF110296">
    <property type="entry name" value="Oligoxyloglucan reducing end-specific cellobiohydrolase"/>
    <property type="match status" value="1"/>
</dbReference>
<reference evidence="2 3" key="1">
    <citation type="submission" date="2019-08" db="EMBL/GenBank/DDBJ databases">
        <authorList>
            <person name="Seo M.-J."/>
        </authorList>
    </citation>
    <scope>NUCLEOTIDE SEQUENCE [LARGE SCALE GENOMIC DNA]</scope>
    <source>
        <strain evidence="2 3">KIGAM108</strain>
    </source>
</reference>
<dbReference type="InterPro" id="IPR022409">
    <property type="entry name" value="PKD/Chitinase_dom"/>
</dbReference>
<evidence type="ECO:0000259" key="1">
    <source>
        <dbReference type="SMART" id="SM00089"/>
    </source>
</evidence>
<evidence type="ECO:0000313" key="3">
    <source>
        <dbReference type="Proteomes" id="UP000322791"/>
    </source>
</evidence>
<dbReference type="InterPro" id="IPR036278">
    <property type="entry name" value="Sialidase_sf"/>
</dbReference>
<dbReference type="Pfam" id="PF19081">
    <property type="entry name" value="Ig_7"/>
    <property type="match status" value="9"/>
</dbReference>
<accession>A0A5D6VGF7</accession>
<dbReference type="Gene3D" id="2.60.40.10">
    <property type="entry name" value="Immunoglobulins"/>
    <property type="match status" value="3"/>
</dbReference>
<dbReference type="SMART" id="SM00089">
    <property type="entry name" value="PKD"/>
    <property type="match status" value="1"/>
</dbReference>
<dbReference type="InterPro" id="IPR014756">
    <property type="entry name" value="Ig_E-set"/>
</dbReference>
<dbReference type="NCBIfam" id="TIGR04183">
    <property type="entry name" value="Por_Secre_tail"/>
    <property type="match status" value="1"/>
</dbReference>
<gene>
    <name evidence="2" type="ORF">FY528_01110</name>
</gene>
<dbReference type="Pfam" id="PF18962">
    <property type="entry name" value="Por_Secre_tail"/>
    <property type="match status" value="1"/>
</dbReference>
<protein>
    <submittedName>
        <fullName evidence="2">T9SS type A sorting domain-containing protein</fullName>
    </submittedName>
</protein>
<dbReference type="SUPFAM" id="SSF81296">
    <property type="entry name" value="E set domains"/>
    <property type="match status" value="2"/>
</dbReference>
<dbReference type="Proteomes" id="UP000322791">
    <property type="component" value="Unassembled WGS sequence"/>
</dbReference>
<dbReference type="RefSeq" id="WP_149069141.1">
    <property type="nucleotide sequence ID" value="NZ_VTHL01000001.1"/>
</dbReference>
<dbReference type="CDD" id="cd00603">
    <property type="entry name" value="IPT_PCSR"/>
    <property type="match status" value="1"/>
</dbReference>
<dbReference type="InterPro" id="IPR013783">
    <property type="entry name" value="Ig-like_fold"/>
</dbReference>
<dbReference type="SUPFAM" id="SSF50939">
    <property type="entry name" value="Sialidases"/>
    <property type="match status" value="1"/>
</dbReference>
<dbReference type="EMBL" id="VTHL01000001">
    <property type="protein sequence ID" value="TYZ14357.1"/>
    <property type="molecule type" value="Genomic_DNA"/>
</dbReference>
<keyword evidence="3" id="KW-1185">Reference proteome</keyword>
<proteinExistence type="predicted"/>
<feature type="domain" description="PKD/Chitinase" evidence="1">
    <location>
        <begin position="1073"/>
        <end position="1151"/>
    </location>
</feature>